<comment type="caution">
    <text evidence="4">The sequence shown here is derived from an EMBL/GenBank/DDBJ whole genome shotgun (WGS) entry which is preliminary data.</text>
</comment>
<sequence length="119" mass="13342">MKHLFTQKMIAAAFACASVLAVMPISANAMANKSAAVVESQTYHNNKAAKSTKMEWIHEGGKWYCKIDGKYVKGWLRHEKNWYYFDNQGVAAVDTTITIDGKKYSFDSIGTCTNIKHSK</sequence>
<feature type="signal peptide" evidence="3">
    <location>
        <begin position="1"/>
        <end position="31"/>
    </location>
</feature>
<dbReference type="Proteomes" id="UP000260680">
    <property type="component" value="Unassembled WGS sequence"/>
</dbReference>
<dbReference type="Pfam" id="PF01473">
    <property type="entry name" value="Choline_bind_1"/>
    <property type="match status" value="2"/>
</dbReference>
<dbReference type="PROSITE" id="PS51170">
    <property type="entry name" value="CW"/>
    <property type="match status" value="1"/>
</dbReference>
<dbReference type="EMBL" id="QOHO01000025">
    <property type="protein sequence ID" value="RFZ79316.1"/>
    <property type="molecule type" value="Genomic_DNA"/>
</dbReference>
<keyword evidence="3" id="KW-0732">Signal</keyword>
<keyword evidence="1" id="KW-0677">Repeat</keyword>
<evidence type="ECO:0000313" key="5">
    <source>
        <dbReference type="Proteomes" id="UP000260680"/>
    </source>
</evidence>
<organism evidence="4 5">
    <name type="scientific">Lacrimispora amygdalina</name>
    <dbReference type="NCBI Taxonomy" id="253257"/>
    <lineage>
        <taxon>Bacteria</taxon>
        <taxon>Bacillati</taxon>
        <taxon>Bacillota</taxon>
        <taxon>Clostridia</taxon>
        <taxon>Lachnospirales</taxon>
        <taxon>Lachnospiraceae</taxon>
        <taxon>Lacrimispora</taxon>
    </lineage>
</organism>
<dbReference type="AlphaFoldDB" id="A0A3E2NE89"/>
<dbReference type="InterPro" id="IPR018337">
    <property type="entry name" value="Cell_wall/Cho-bd_repeat"/>
</dbReference>
<dbReference type="SUPFAM" id="SSF69360">
    <property type="entry name" value="Cell wall binding repeat"/>
    <property type="match status" value="1"/>
</dbReference>
<dbReference type="Gene3D" id="2.10.270.10">
    <property type="entry name" value="Cholin Binding"/>
    <property type="match status" value="1"/>
</dbReference>
<evidence type="ECO:0000256" key="1">
    <source>
        <dbReference type="ARBA" id="ARBA00022737"/>
    </source>
</evidence>
<protein>
    <recommendedName>
        <fullName evidence="6">Cell wall-binding protein</fullName>
    </recommendedName>
</protein>
<reference evidence="4 5" key="1">
    <citation type="submission" date="2018-07" db="EMBL/GenBank/DDBJ databases">
        <title>New species, Clostridium PI-S10-A1B.</title>
        <authorList>
            <person name="Krishna G."/>
            <person name="Summeta K."/>
            <person name="Shikha S."/>
            <person name="Prabhu P.B."/>
            <person name="Suresh K."/>
        </authorList>
    </citation>
    <scope>NUCLEOTIDE SEQUENCE [LARGE SCALE GENOMIC DNA]</scope>
    <source>
        <strain evidence="4 5">PI-S10-A1B</strain>
    </source>
</reference>
<dbReference type="OrthoDB" id="1933193at2"/>
<evidence type="ECO:0000313" key="4">
    <source>
        <dbReference type="EMBL" id="RFZ79316.1"/>
    </source>
</evidence>
<feature type="repeat" description="Cell wall-binding" evidence="2">
    <location>
        <begin position="72"/>
        <end position="91"/>
    </location>
</feature>
<gene>
    <name evidence="4" type="ORF">DS742_08815</name>
</gene>
<evidence type="ECO:0000256" key="2">
    <source>
        <dbReference type="PROSITE-ProRule" id="PRU00591"/>
    </source>
</evidence>
<accession>A0A3E2NE89</accession>
<name>A0A3E2NE89_9FIRM</name>
<evidence type="ECO:0008006" key="6">
    <source>
        <dbReference type="Google" id="ProtNLM"/>
    </source>
</evidence>
<evidence type="ECO:0000256" key="3">
    <source>
        <dbReference type="SAM" id="SignalP"/>
    </source>
</evidence>
<proteinExistence type="predicted"/>
<dbReference type="RefSeq" id="WP_117416625.1">
    <property type="nucleotide sequence ID" value="NZ_QOHO01000025.1"/>
</dbReference>
<feature type="chain" id="PRO_5039552860" description="Cell wall-binding protein" evidence="3">
    <location>
        <begin position="32"/>
        <end position="119"/>
    </location>
</feature>